<dbReference type="AlphaFoldDB" id="A0A8V0ZPD8"/>
<dbReference type="PANTHER" id="PTHR46046:SF3">
    <property type="entry name" value="PEPTIDYL-PROLYL CIS-TRANS ISOMERASE FKBP10"/>
    <property type="match status" value="1"/>
</dbReference>
<evidence type="ECO:0000256" key="13">
    <source>
        <dbReference type="PROSITE-ProRule" id="PRU00277"/>
    </source>
</evidence>
<dbReference type="PROSITE" id="PS50059">
    <property type="entry name" value="FKBP_PPIASE"/>
    <property type="match status" value="4"/>
</dbReference>
<dbReference type="GO" id="GO:0005509">
    <property type="term" value="F:calcium ion binding"/>
    <property type="evidence" value="ECO:0007669"/>
    <property type="project" value="InterPro"/>
</dbReference>
<name>A0A8V0ZPD8_CHICK</name>
<dbReference type="Gene3D" id="1.10.238.10">
    <property type="entry name" value="EF-hand"/>
    <property type="match status" value="1"/>
</dbReference>
<protein>
    <recommendedName>
        <fullName evidence="3 13">peptidylprolyl isomerase</fullName>
        <ecNumber evidence="3 13">5.2.1.8</ecNumber>
    </recommendedName>
</protein>
<dbReference type="FunCoup" id="A0A8V0ZPD8">
    <property type="interactions" value="225"/>
</dbReference>
<accession>A0A8V0ZPD8</accession>
<dbReference type="InterPro" id="IPR046357">
    <property type="entry name" value="PPIase_dom_sf"/>
</dbReference>
<evidence type="ECO:0000259" key="16">
    <source>
        <dbReference type="PROSITE" id="PS50059"/>
    </source>
</evidence>
<dbReference type="PROSITE" id="PS00018">
    <property type="entry name" value="EF_HAND_1"/>
    <property type="match status" value="1"/>
</dbReference>
<comment type="function">
    <text evidence="12">PPIases accelerate the folding of proteins during protein synthesis.</text>
</comment>
<comment type="subcellular location">
    <subcellularLocation>
        <location evidence="2">Endoplasmic reticulum</location>
    </subcellularLocation>
</comment>
<evidence type="ECO:0000256" key="11">
    <source>
        <dbReference type="ARBA" id="ARBA00023235"/>
    </source>
</evidence>
<keyword evidence="4" id="KW-0479">Metal-binding</keyword>
<dbReference type="Pfam" id="PF13202">
    <property type="entry name" value="EF-hand_5"/>
    <property type="match status" value="2"/>
</dbReference>
<dbReference type="Proteomes" id="UP000000539">
    <property type="component" value="Chromosome 27"/>
</dbReference>
<keyword evidence="6" id="KW-0677">Repeat</keyword>
<dbReference type="PANTHER" id="PTHR46046">
    <property type="entry name" value="PEPTIDYLPROLYL ISOMERASE"/>
    <property type="match status" value="1"/>
</dbReference>
<dbReference type="InterPro" id="IPR011992">
    <property type="entry name" value="EF-hand-dom_pair"/>
</dbReference>
<dbReference type="Pfam" id="PF00254">
    <property type="entry name" value="FKBP_C"/>
    <property type="match status" value="4"/>
</dbReference>
<dbReference type="FunFam" id="3.10.50.40:FF:000002">
    <property type="entry name" value="Peptidylprolyl isomerase"/>
    <property type="match status" value="3"/>
</dbReference>
<evidence type="ECO:0000256" key="2">
    <source>
        <dbReference type="ARBA" id="ARBA00004240"/>
    </source>
</evidence>
<keyword evidence="8" id="KW-0106">Calcium</keyword>
<dbReference type="InterPro" id="IPR051989">
    <property type="entry name" value="FKBP-like_isomerase"/>
</dbReference>
<reference evidence="18" key="1">
    <citation type="submission" date="2020-11" db="EMBL/GenBank/DDBJ databases">
        <title>Gallus gallus (Chicken) genome, bGalGal1, GRCg7b, maternal haplotype autosomes + Z &amp; W.</title>
        <authorList>
            <person name="Warren W."/>
            <person name="Formenti G."/>
            <person name="Fedrigo O."/>
            <person name="Haase B."/>
            <person name="Mountcastle J."/>
            <person name="Balacco J."/>
            <person name="Tracey A."/>
            <person name="Schneider V."/>
            <person name="Okimoto R."/>
            <person name="Cheng H."/>
            <person name="Hawken R."/>
            <person name="Howe K."/>
            <person name="Jarvis E.D."/>
        </authorList>
    </citation>
    <scope>NUCLEOTIDE SEQUENCE [LARGE SCALE GENOMIC DNA]</scope>
    <source>
        <strain evidence="18">Broiler</strain>
    </source>
</reference>
<dbReference type="Ensembl" id="ENSGALT00010055129.1">
    <property type="protein sequence ID" value="ENSGALP00010033344.1"/>
    <property type="gene ID" value="ENSGALG00010022656.1"/>
</dbReference>
<keyword evidence="7" id="KW-0256">Endoplasmic reticulum</keyword>
<dbReference type="GO" id="GO:0003755">
    <property type="term" value="F:peptidyl-prolyl cis-trans isomerase activity"/>
    <property type="evidence" value="ECO:0000318"/>
    <property type="project" value="GO_Central"/>
</dbReference>
<evidence type="ECO:0007829" key="20">
    <source>
        <dbReference type="PeptideAtlas" id="A0A8V0ZPD8"/>
    </source>
</evidence>
<keyword evidence="9 13" id="KW-0697">Rotamase</keyword>
<evidence type="ECO:0000256" key="10">
    <source>
        <dbReference type="ARBA" id="ARBA00023180"/>
    </source>
</evidence>
<feature type="domain" description="PPIase FKBP-type" evidence="16">
    <location>
        <begin position="381"/>
        <end position="511"/>
    </location>
</feature>
<feature type="signal peptide" evidence="15">
    <location>
        <begin position="1"/>
        <end position="17"/>
    </location>
</feature>
<evidence type="ECO:0000313" key="19">
    <source>
        <dbReference type="Proteomes" id="UP000000539"/>
    </source>
</evidence>
<feature type="domain" description="EF-hand" evidence="17">
    <location>
        <begin position="528"/>
        <end position="557"/>
    </location>
</feature>
<feature type="domain" description="PPIase FKBP-type" evidence="16">
    <location>
        <begin position="269"/>
        <end position="357"/>
    </location>
</feature>
<reference evidence="18" key="3">
    <citation type="submission" date="2025-09" db="UniProtKB">
        <authorList>
            <consortium name="Ensembl"/>
        </authorList>
    </citation>
    <scope>IDENTIFICATION</scope>
    <source>
        <strain evidence="18">broiler</strain>
    </source>
</reference>
<dbReference type="OrthoDB" id="1902587at2759"/>
<dbReference type="GO" id="GO:0085029">
    <property type="term" value="P:extracellular matrix assembly"/>
    <property type="evidence" value="ECO:0007669"/>
    <property type="project" value="Ensembl"/>
</dbReference>
<dbReference type="GO" id="GO:0042060">
    <property type="term" value="P:wound healing"/>
    <property type="evidence" value="ECO:0007669"/>
    <property type="project" value="Ensembl"/>
</dbReference>
<evidence type="ECO:0000256" key="12">
    <source>
        <dbReference type="ARBA" id="ARBA00055986"/>
    </source>
</evidence>
<dbReference type="GO" id="GO:0005783">
    <property type="term" value="C:endoplasmic reticulum"/>
    <property type="evidence" value="ECO:0000318"/>
    <property type="project" value="GO_Central"/>
</dbReference>
<dbReference type="InterPro" id="IPR018247">
    <property type="entry name" value="EF_Hand_1_Ca_BS"/>
</dbReference>
<evidence type="ECO:0000256" key="6">
    <source>
        <dbReference type="ARBA" id="ARBA00022737"/>
    </source>
</evidence>
<dbReference type="Gene3D" id="3.10.50.40">
    <property type="match status" value="4"/>
</dbReference>
<feature type="domain" description="PPIase FKBP-type" evidence="16">
    <location>
        <begin position="157"/>
        <end position="245"/>
    </location>
</feature>
<feature type="compositionally biased region" description="Basic and acidic residues" evidence="14">
    <location>
        <begin position="581"/>
        <end position="607"/>
    </location>
</feature>
<evidence type="ECO:0000256" key="5">
    <source>
        <dbReference type="ARBA" id="ARBA00022729"/>
    </source>
</evidence>
<evidence type="ECO:0000256" key="9">
    <source>
        <dbReference type="ARBA" id="ARBA00023110"/>
    </source>
</evidence>
<dbReference type="GO" id="GO:0035909">
    <property type="term" value="P:aorta morphogenesis"/>
    <property type="evidence" value="ECO:0007669"/>
    <property type="project" value="Ensembl"/>
</dbReference>
<gene>
    <name evidence="18" type="primary">FKBP10</name>
</gene>
<reference evidence="18" key="2">
    <citation type="submission" date="2025-08" db="UniProtKB">
        <authorList>
            <consortium name="Ensembl"/>
        </authorList>
    </citation>
    <scope>IDENTIFICATION</scope>
    <source>
        <strain evidence="18">broiler</strain>
    </source>
</reference>
<feature type="region of interest" description="Disordered" evidence="14">
    <location>
        <begin position="576"/>
        <end position="607"/>
    </location>
</feature>
<evidence type="ECO:0000256" key="14">
    <source>
        <dbReference type="SAM" id="MobiDB-lite"/>
    </source>
</evidence>
<dbReference type="InterPro" id="IPR002048">
    <property type="entry name" value="EF_hand_dom"/>
</dbReference>
<keyword evidence="19" id="KW-1185">Reference proteome</keyword>
<dbReference type="GeneTree" id="ENSGT00940000156331"/>
<evidence type="ECO:0000259" key="17">
    <source>
        <dbReference type="PROSITE" id="PS50222"/>
    </source>
</evidence>
<keyword evidence="10" id="KW-0325">Glycoprotein</keyword>
<dbReference type="SMART" id="SM00054">
    <property type="entry name" value="EFh"/>
    <property type="match status" value="2"/>
</dbReference>
<dbReference type="GO" id="GO:0030199">
    <property type="term" value="P:collagen fibril organization"/>
    <property type="evidence" value="ECO:0007669"/>
    <property type="project" value="Ensembl"/>
</dbReference>
<proteinExistence type="evidence at protein level"/>
<keyword evidence="5 15" id="KW-0732">Signal</keyword>
<dbReference type="CDD" id="cd00051">
    <property type="entry name" value="EFh"/>
    <property type="match status" value="1"/>
</dbReference>
<dbReference type="GO" id="GO:0005528">
    <property type="term" value="F:FK506 binding"/>
    <property type="evidence" value="ECO:0007669"/>
    <property type="project" value="Ensembl"/>
</dbReference>
<dbReference type="EC" id="5.2.1.8" evidence="3 13"/>
<evidence type="ECO:0000256" key="7">
    <source>
        <dbReference type="ARBA" id="ARBA00022824"/>
    </source>
</evidence>
<dbReference type="GO" id="GO:0005758">
    <property type="term" value="C:mitochondrial intermembrane space"/>
    <property type="evidence" value="ECO:0007669"/>
    <property type="project" value="Ensembl"/>
</dbReference>
<dbReference type="PROSITE" id="PS50222">
    <property type="entry name" value="EF_HAND_2"/>
    <property type="match status" value="1"/>
</dbReference>
<dbReference type="GO" id="GO:0006457">
    <property type="term" value="P:protein folding"/>
    <property type="evidence" value="ECO:0000318"/>
    <property type="project" value="GO_Central"/>
</dbReference>
<evidence type="ECO:0000256" key="4">
    <source>
        <dbReference type="ARBA" id="ARBA00022723"/>
    </source>
</evidence>
<evidence type="ECO:0000256" key="1">
    <source>
        <dbReference type="ARBA" id="ARBA00000971"/>
    </source>
</evidence>
<evidence type="ECO:0000256" key="8">
    <source>
        <dbReference type="ARBA" id="ARBA00022837"/>
    </source>
</evidence>
<organism evidence="18 19">
    <name type="scientific">Gallus gallus</name>
    <name type="common">Chicken</name>
    <dbReference type="NCBI Taxonomy" id="9031"/>
    <lineage>
        <taxon>Eukaryota</taxon>
        <taxon>Metazoa</taxon>
        <taxon>Chordata</taxon>
        <taxon>Craniata</taxon>
        <taxon>Vertebrata</taxon>
        <taxon>Euteleostomi</taxon>
        <taxon>Archelosauria</taxon>
        <taxon>Archosauria</taxon>
        <taxon>Dinosauria</taxon>
        <taxon>Saurischia</taxon>
        <taxon>Theropoda</taxon>
        <taxon>Coelurosauria</taxon>
        <taxon>Aves</taxon>
        <taxon>Neognathae</taxon>
        <taxon>Galloanserae</taxon>
        <taxon>Galliformes</taxon>
        <taxon>Phasianidae</taxon>
        <taxon>Phasianinae</taxon>
        <taxon>Gallus</taxon>
    </lineage>
</organism>
<dbReference type="SUPFAM" id="SSF47473">
    <property type="entry name" value="EF-hand"/>
    <property type="match status" value="1"/>
</dbReference>
<dbReference type="GO" id="GO:0016020">
    <property type="term" value="C:membrane"/>
    <property type="evidence" value="ECO:0007669"/>
    <property type="project" value="Ensembl"/>
</dbReference>
<feature type="chain" id="PRO_5036444190" description="peptidylprolyl isomerase" evidence="15">
    <location>
        <begin position="18"/>
        <end position="607"/>
    </location>
</feature>
<evidence type="ECO:0000256" key="3">
    <source>
        <dbReference type="ARBA" id="ARBA00013194"/>
    </source>
</evidence>
<feature type="domain" description="PPIase FKBP-type" evidence="16">
    <location>
        <begin position="45"/>
        <end position="133"/>
    </location>
</feature>
<keyword evidence="20" id="KW-1267">Proteomics identification</keyword>
<evidence type="ECO:0000256" key="15">
    <source>
        <dbReference type="SAM" id="SignalP"/>
    </source>
</evidence>
<dbReference type="SUPFAM" id="SSF54534">
    <property type="entry name" value="FKBP-like"/>
    <property type="match status" value="4"/>
</dbReference>
<evidence type="ECO:0000313" key="18">
    <source>
        <dbReference type="Ensembl" id="ENSGALP00010033344.1"/>
    </source>
</evidence>
<comment type="catalytic activity">
    <reaction evidence="1 13">
        <text>[protein]-peptidylproline (omega=180) = [protein]-peptidylproline (omega=0)</text>
        <dbReference type="Rhea" id="RHEA:16237"/>
        <dbReference type="Rhea" id="RHEA-COMP:10747"/>
        <dbReference type="Rhea" id="RHEA-COMP:10748"/>
        <dbReference type="ChEBI" id="CHEBI:83833"/>
        <dbReference type="ChEBI" id="CHEBI:83834"/>
        <dbReference type="EC" id="5.2.1.8"/>
    </reaction>
</comment>
<dbReference type="InterPro" id="IPR001179">
    <property type="entry name" value="PPIase_FKBP_dom"/>
</dbReference>
<keyword evidence="11 13" id="KW-0413">Isomerase</keyword>
<sequence length="607" mass="66617">MAAGSAALLLSLLGALGLSDPGPLEDVVIERYYIPKVCLREAQMGDFIRYHYNGTFKDGKKFDSSYDRGATVAGVVGVGRLITGMDRGLQGMCVNERRHLIVPPHLGYGSIGVAGLIPPDATLYFDVVMLDIWNKDDKLQITTLAKPEHCNRTVENSDFVRYHYNGTLLDGTPFDSSYSKDSTYDTYVGTGWLIKGMDQGLLGMCAGEKRSIIIPPFLAYGEKGYGTVIPPQASLVFTVLLVDFHNPKDGVSLEHLEVPASCRRRAVTGDFVRYHYNGTLMDGTLFDSSYSRNQTYNTYIGKGYIIPGMDQGLQGVCIGERRRVVVPPHLAYGENGVGNKIPGSAVLIFDVHIIDFHNPDDPVEIETVHRPEGCNVTTRDRDFIRYHYNCSLLDGTRLFSSHDYEKPQEVTLGANKVIEGLNSGLLGMCVGERRVLIVPPHLGHGESGGRDGTAVPAGLSGTLRGSCTSLGKLSLLRRAFLSSPAALACFSARGVPGSAVLRFEVELISLEEGVPEGYLFIWHGDPPENLFEQMDLNKDGQIPADEFSTFIKTQVAEGKGRLMPSSDPEKVIADMFGNQDRNQDGRITAEELKLKSDEDREKVHEEL</sequence>